<dbReference type="InterPro" id="IPR013273">
    <property type="entry name" value="ADAMTS/ADAMTS-like"/>
</dbReference>
<evidence type="ECO:0000256" key="1">
    <source>
        <dbReference type="ARBA" id="ARBA00004302"/>
    </source>
</evidence>
<keyword evidence="2" id="KW-0964">Secreted</keyword>
<comment type="caution">
    <text evidence="11">The sequence shown here is derived from an EMBL/GenBank/DDBJ whole genome shotgun (WGS) entry which is preliminary data.</text>
</comment>
<dbReference type="Pfam" id="PF19236">
    <property type="entry name" value="ADAMTS_CR_3"/>
    <property type="match status" value="1"/>
</dbReference>
<dbReference type="GO" id="GO:0005604">
    <property type="term" value="C:basement membrane"/>
    <property type="evidence" value="ECO:0007669"/>
    <property type="project" value="UniProtKB-SubCell"/>
</dbReference>
<evidence type="ECO:0000256" key="6">
    <source>
        <dbReference type="ARBA" id="ARBA00023157"/>
    </source>
</evidence>
<dbReference type="AlphaFoldDB" id="A0AAW0UB52"/>
<dbReference type="Pfam" id="PF08686">
    <property type="entry name" value="PLAC"/>
    <property type="match status" value="1"/>
</dbReference>
<dbReference type="GO" id="GO:0006508">
    <property type="term" value="P:proteolysis"/>
    <property type="evidence" value="ECO:0007669"/>
    <property type="project" value="TreeGrafter"/>
</dbReference>
<keyword evidence="3 9" id="KW-0732">Signal</keyword>
<dbReference type="PRINTS" id="PR01857">
    <property type="entry name" value="ADAMTSFAMILY"/>
</dbReference>
<dbReference type="SUPFAM" id="SSF82895">
    <property type="entry name" value="TSP-1 type 1 repeat"/>
    <property type="match status" value="7"/>
</dbReference>
<evidence type="ECO:0000256" key="4">
    <source>
        <dbReference type="ARBA" id="ARBA00022737"/>
    </source>
</evidence>
<feature type="chain" id="PRO_5044013201" description="PLAC domain-containing protein" evidence="9">
    <location>
        <begin position="46"/>
        <end position="970"/>
    </location>
</feature>
<comment type="subcellular location">
    <subcellularLocation>
        <location evidence="1">Secreted</location>
        <location evidence="1">Extracellular space</location>
        <location evidence="1">Extracellular matrix</location>
        <location evidence="1">Basement membrane</location>
    </subcellularLocation>
</comment>
<dbReference type="InterPro" id="IPR000884">
    <property type="entry name" value="TSP1_rpt"/>
</dbReference>
<evidence type="ECO:0000313" key="12">
    <source>
        <dbReference type="Proteomes" id="UP001487740"/>
    </source>
</evidence>
<sequence>MCAACVSSPGRTPHGSGLPCPYQLPAVILLPLLLSPLSLLGTTAAQQHTYPEEVHRMVMERLQHREQGRGGTWGEWSAWTPCSRSCGGGVSIQSRECLMSNRRSRMRTRRRSSMSYSRSGSKCVGLYRRFQLCNTQSCGLGYVDFRREQCASFNKTPFNRRFYTWEPYYDTPESCALNCRAVGLSFYATLNRTVIDGTKCGAPDANSICVAGRCMAVGCDGVLGSGMQLDSCGVCGGDNSTCRVIAGIFSNPKMPYGYNMIATLPRGAANITIQQVKPSTNYLALRHQGGEFFLNGNWMANVSGHYYSAGTAFTYQRSDFFTGDMVTAKGPLHQPVDVILFYQSVNQGIKYEYRLPMGPISSQRLLAVVPGSPQRPRVSDNPLNPLVPGGPASRTPPSGPVNDAHSPGGNSIQSSSWWKEQQEEERKKKKEARGKKRNKKGKNKGKSRRKRYEWKVAGFNSCSETCGGGSQTTRVVCIKRKRGNEVPANFCNDLPRPAEETVRCNLRPCPPTWMPGEWGPCSVTCGLGVQTRSFTCLVRISSDQQVMEPEGACLTPSPLAKAQVCEMPACNAAPAWEAGPWGTCSSQCGLGTRHREVTCKTPEGQVPDNQCEVRSRPSNQELCDMGSCATDTWFFSAWEDHCSEECGEGVQRRRVHCSGDAFDNQVKENTCDPEQHPATTRTCTSDRGCGGKWFTGPWGECNAECGDGHRLRAVVCVVFQGRWRVTNDQTRCKGHLRPDSSEPCNVTCSQQWYTSEWSQCSVSCGSGVQRREVKCLNAQLEPALGCTSASKPDTRQPCNTQSCHEEQADESVSNTSRSEPPQQTAPSLPGDSSADHRPSGNVESEAGWRPPPQFLEAATTGFASLEAHREPDREAEKNPEQDLLSTVDENVAEEEEKEVESVKDSSSRDTSRRRAHPPLSPYRPGRPWRPGLPTGSCMDRMKNCHLVFKARLCRLKYYNKLCCETCTKDQ</sequence>
<evidence type="ECO:0000256" key="5">
    <source>
        <dbReference type="ARBA" id="ARBA00022869"/>
    </source>
</evidence>
<dbReference type="Pfam" id="PF00090">
    <property type="entry name" value="TSP_1"/>
    <property type="match status" value="1"/>
</dbReference>
<reference evidence="11 12" key="1">
    <citation type="submission" date="2023-03" db="EMBL/GenBank/DDBJ databases">
        <title>High-quality genome of Scylla paramamosain provides insights in environmental adaptation.</title>
        <authorList>
            <person name="Zhang L."/>
        </authorList>
    </citation>
    <scope>NUCLEOTIDE SEQUENCE [LARGE SCALE GENOMIC DNA]</scope>
    <source>
        <strain evidence="11">LZ_2023a</strain>
        <tissue evidence="11">Muscle</tissue>
    </source>
</reference>
<evidence type="ECO:0000259" key="10">
    <source>
        <dbReference type="PROSITE" id="PS50900"/>
    </source>
</evidence>
<evidence type="ECO:0000256" key="3">
    <source>
        <dbReference type="ARBA" id="ARBA00022729"/>
    </source>
</evidence>
<feature type="region of interest" description="Disordered" evidence="8">
    <location>
        <begin position="786"/>
        <end position="853"/>
    </location>
</feature>
<gene>
    <name evidence="11" type="ORF">O3P69_005182</name>
</gene>
<dbReference type="GO" id="GO:0004222">
    <property type="term" value="F:metalloendopeptidase activity"/>
    <property type="evidence" value="ECO:0007669"/>
    <property type="project" value="TreeGrafter"/>
</dbReference>
<accession>A0AAW0UB52</accession>
<keyword evidence="12" id="KW-1185">Reference proteome</keyword>
<dbReference type="PROSITE" id="PS50092">
    <property type="entry name" value="TSP1"/>
    <property type="match status" value="7"/>
</dbReference>
<feature type="compositionally biased region" description="Basic residues" evidence="8">
    <location>
        <begin position="427"/>
        <end position="450"/>
    </location>
</feature>
<feature type="compositionally biased region" description="Polar residues" evidence="8">
    <location>
        <begin position="408"/>
        <end position="418"/>
    </location>
</feature>
<dbReference type="InterPro" id="IPR010294">
    <property type="entry name" value="ADAMTS_spacer1"/>
</dbReference>
<feature type="compositionally biased region" description="Basic and acidic residues" evidence="8">
    <location>
        <begin position="867"/>
        <end position="880"/>
    </location>
</feature>
<dbReference type="PANTHER" id="PTHR13723">
    <property type="entry name" value="ADAMTS A DISINTEGRIN AND METALLOPROTEASE WITH THROMBOSPONDIN MOTIFS PROTEASE"/>
    <property type="match status" value="1"/>
</dbReference>
<dbReference type="InterPro" id="IPR036383">
    <property type="entry name" value="TSP1_rpt_sf"/>
</dbReference>
<dbReference type="FunFam" id="2.60.120.830:FF:000001">
    <property type="entry name" value="A disintegrin and metalloproteinase with thrombospondin motifs 1"/>
    <property type="match status" value="1"/>
</dbReference>
<protein>
    <recommendedName>
        <fullName evidence="10">PLAC domain-containing protein</fullName>
    </recommendedName>
</protein>
<keyword evidence="4" id="KW-0677">Repeat</keyword>
<dbReference type="FunFam" id="2.20.100.10:FF:000005">
    <property type="entry name" value="ADAM metallopeptidase with thrombospondin type 1 motif 9"/>
    <property type="match status" value="3"/>
</dbReference>
<evidence type="ECO:0000256" key="8">
    <source>
        <dbReference type="SAM" id="MobiDB-lite"/>
    </source>
</evidence>
<evidence type="ECO:0000313" key="11">
    <source>
        <dbReference type="EMBL" id="KAK8397006.1"/>
    </source>
</evidence>
<feature type="disulfide bond" evidence="7">
    <location>
        <begin position="86"/>
        <end position="138"/>
    </location>
</feature>
<dbReference type="EMBL" id="JARAKH010000015">
    <property type="protein sequence ID" value="KAK8397006.1"/>
    <property type="molecule type" value="Genomic_DNA"/>
</dbReference>
<dbReference type="PROSITE" id="PS50900">
    <property type="entry name" value="PLAC"/>
    <property type="match status" value="1"/>
</dbReference>
<feature type="region of interest" description="Disordered" evidence="8">
    <location>
        <begin position="371"/>
        <end position="450"/>
    </location>
</feature>
<keyword evidence="6 7" id="KW-1015">Disulfide bond</keyword>
<feature type="region of interest" description="Disordered" evidence="8">
    <location>
        <begin position="867"/>
        <end position="929"/>
    </location>
</feature>
<dbReference type="GO" id="GO:0030198">
    <property type="term" value="P:extracellular matrix organization"/>
    <property type="evidence" value="ECO:0007669"/>
    <property type="project" value="InterPro"/>
</dbReference>
<dbReference type="Pfam" id="PF05986">
    <property type="entry name" value="ADAMTS_spacer1"/>
    <property type="match status" value="1"/>
</dbReference>
<dbReference type="InterPro" id="IPR045371">
    <property type="entry name" value="ADAMTS_CR_3"/>
</dbReference>
<dbReference type="Pfam" id="PF19030">
    <property type="entry name" value="TSP1_ADAMTS"/>
    <property type="match status" value="6"/>
</dbReference>
<feature type="compositionally biased region" description="Basic and acidic residues" evidence="8">
    <location>
        <begin position="899"/>
        <end position="912"/>
    </location>
</feature>
<keyword evidence="5" id="KW-0272">Extracellular matrix</keyword>
<feature type="compositionally biased region" description="Polar residues" evidence="8">
    <location>
        <begin position="810"/>
        <end position="826"/>
    </location>
</feature>
<proteinExistence type="predicted"/>
<feature type="disulfide bond" evidence="7">
    <location>
        <begin position="82"/>
        <end position="133"/>
    </location>
</feature>
<dbReference type="Gene3D" id="2.60.120.830">
    <property type="match status" value="1"/>
</dbReference>
<evidence type="ECO:0000256" key="2">
    <source>
        <dbReference type="ARBA" id="ARBA00022525"/>
    </source>
</evidence>
<dbReference type="SMART" id="SM00209">
    <property type="entry name" value="TSP1"/>
    <property type="match status" value="7"/>
</dbReference>
<keyword evidence="5" id="KW-0084">Basement membrane</keyword>
<dbReference type="Proteomes" id="UP001487740">
    <property type="component" value="Unassembled WGS sequence"/>
</dbReference>
<feature type="disulfide bond" evidence="7">
    <location>
        <begin position="97"/>
        <end position="123"/>
    </location>
</feature>
<evidence type="ECO:0000256" key="7">
    <source>
        <dbReference type="PIRSR" id="PIRSR613273-3"/>
    </source>
</evidence>
<feature type="compositionally biased region" description="Polar residues" evidence="8">
    <location>
        <begin position="787"/>
        <end position="802"/>
    </location>
</feature>
<dbReference type="InterPro" id="IPR050439">
    <property type="entry name" value="ADAMTS_ADAMTS-like"/>
</dbReference>
<feature type="domain" description="PLAC" evidence="10">
    <location>
        <begin position="933"/>
        <end position="970"/>
    </location>
</feature>
<feature type="signal peptide" evidence="9">
    <location>
        <begin position="1"/>
        <end position="45"/>
    </location>
</feature>
<name>A0AAW0UB52_SCYPA</name>
<dbReference type="PANTHER" id="PTHR13723:SF281">
    <property type="entry name" value="PAPILIN"/>
    <property type="match status" value="1"/>
</dbReference>
<organism evidence="11 12">
    <name type="scientific">Scylla paramamosain</name>
    <name type="common">Mud crab</name>
    <dbReference type="NCBI Taxonomy" id="85552"/>
    <lineage>
        <taxon>Eukaryota</taxon>
        <taxon>Metazoa</taxon>
        <taxon>Ecdysozoa</taxon>
        <taxon>Arthropoda</taxon>
        <taxon>Crustacea</taxon>
        <taxon>Multicrustacea</taxon>
        <taxon>Malacostraca</taxon>
        <taxon>Eumalacostraca</taxon>
        <taxon>Eucarida</taxon>
        <taxon>Decapoda</taxon>
        <taxon>Pleocyemata</taxon>
        <taxon>Brachyura</taxon>
        <taxon>Eubrachyura</taxon>
        <taxon>Portunoidea</taxon>
        <taxon>Portunidae</taxon>
        <taxon>Portuninae</taxon>
        <taxon>Scylla</taxon>
    </lineage>
</organism>
<evidence type="ECO:0000256" key="9">
    <source>
        <dbReference type="SAM" id="SignalP"/>
    </source>
</evidence>
<dbReference type="Gene3D" id="2.20.100.10">
    <property type="entry name" value="Thrombospondin type-1 (TSP1) repeat"/>
    <property type="match status" value="7"/>
</dbReference>
<dbReference type="InterPro" id="IPR010909">
    <property type="entry name" value="PLAC"/>
</dbReference>